<accession>A0A165TQI5</accession>
<protein>
    <recommendedName>
        <fullName evidence="4">HIT-type domain-containing protein</fullName>
    </recommendedName>
</protein>
<dbReference type="STRING" id="1314783.A0A165TQI5"/>
<organism evidence="2 3">
    <name type="scientific">Daedalea quercina L-15889</name>
    <dbReference type="NCBI Taxonomy" id="1314783"/>
    <lineage>
        <taxon>Eukaryota</taxon>
        <taxon>Fungi</taxon>
        <taxon>Dikarya</taxon>
        <taxon>Basidiomycota</taxon>
        <taxon>Agaricomycotina</taxon>
        <taxon>Agaricomycetes</taxon>
        <taxon>Polyporales</taxon>
        <taxon>Fomitopsis</taxon>
    </lineage>
</organism>
<feature type="compositionally biased region" description="Low complexity" evidence="1">
    <location>
        <begin position="208"/>
        <end position="220"/>
    </location>
</feature>
<evidence type="ECO:0000313" key="3">
    <source>
        <dbReference type="Proteomes" id="UP000076727"/>
    </source>
</evidence>
<feature type="region of interest" description="Disordered" evidence="1">
    <location>
        <begin position="1"/>
        <end position="24"/>
    </location>
</feature>
<feature type="region of interest" description="Disordered" evidence="1">
    <location>
        <begin position="173"/>
        <end position="236"/>
    </location>
</feature>
<dbReference type="AlphaFoldDB" id="A0A165TQI5"/>
<evidence type="ECO:0000313" key="2">
    <source>
        <dbReference type="EMBL" id="KZT73791.1"/>
    </source>
</evidence>
<reference evidence="2 3" key="1">
    <citation type="journal article" date="2016" name="Mol. Biol. Evol.">
        <title>Comparative Genomics of Early-Diverging Mushroom-Forming Fungi Provides Insights into the Origins of Lignocellulose Decay Capabilities.</title>
        <authorList>
            <person name="Nagy L.G."/>
            <person name="Riley R."/>
            <person name="Tritt A."/>
            <person name="Adam C."/>
            <person name="Daum C."/>
            <person name="Floudas D."/>
            <person name="Sun H."/>
            <person name="Yadav J.S."/>
            <person name="Pangilinan J."/>
            <person name="Larsson K.H."/>
            <person name="Matsuura K."/>
            <person name="Barry K."/>
            <person name="Labutti K."/>
            <person name="Kuo R."/>
            <person name="Ohm R.A."/>
            <person name="Bhattacharya S.S."/>
            <person name="Shirouzu T."/>
            <person name="Yoshinaga Y."/>
            <person name="Martin F.M."/>
            <person name="Grigoriev I.V."/>
            <person name="Hibbett D.S."/>
        </authorList>
    </citation>
    <scope>NUCLEOTIDE SEQUENCE [LARGE SCALE GENOMIC DNA]</scope>
    <source>
        <strain evidence="2 3">L-15889</strain>
    </source>
</reference>
<sequence>MAASSSNNRPAVKRSYHTWPTTSRPRSHFEDFLHEIGESSEVHHLCCNPRQAHLRRYHTPERPRRGHSTCEALVHHSTLRGRLTTKEANATRSTRVQTLSRESTALSAHTRGSSLFVPALQTPSSLKGNAVLAVDPEVYEGHRPPDLIRTFSQTAEGRLRDLLGNAAATYPQSRSLGLDAEPQISSDTTSMTAEPDRSVIPNRSLRRSPSTDSLSTISSSEAPATPRNHSPLFGHNRPTLIDVENQSRFRLPAVCVTCKRNGANFPSCSRCGETWCSRGCRLKGSNGTRHHCHQRSVDVRPSYPTVVS</sequence>
<feature type="compositionally biased region" description="Polar residues" evidence="1">
    <location>
        <begin position="183"/>
        <end position="192"/>
    </location>
</feature>
<keyword evidence="3" id="KW-1185">Reference proteome</keyword>
<dbReference type="OrthoDB" id="2526979at2759"/>
<evidence type="ECO:0008006" key="4">
    <source>
        <dbReference type="Google" id="ProtNLM"/>
    </source>
</evidence>
<proteinExistence type="predicted"/>
<evidence type="ECO:0000256" key="1">
    <source>
        <dbReference type="SAM" id="MobiDB-lite"/>
    </source>
</evidence>
<dbReference type="EMBL" id="KV429035">
    <property type="protein sequence ID" value="KZT73791.1"/>
    <property type="molecule type" value="Genomic_DNA"/>
</dbReference>
<gene>
    <name evidence="2" type="ORF">DAEQUDRAFT_354352</name>
</gene>
<name>A0A165TQI5_9APHY</name>
<dbReference type="Proteomes" id="UP000076727">
    <property type="component" value="Unassembled WGS sequence"/>
</dbReference>